<comment type="caution">
    <text evidence="2">The sequence shown here is derived from an EMBL/GenBank/DDBJ whole genome shotgun (WGS) entry which is preliminary data.</text>
</comment>
<proteinExistence type="predicted"/>
<name>A0ABP5T162_9PSEU</name>
<dbReference type="Proteomes" id="UP001501218">
    <property type="component" value="Unassembled WGS sequence"/>
</dbReference>
<dbReference type="InterPro" id="IPR031795">
    <property type="entry name" value="Zf-HC3"/>
</dbReference>
<evidence type="ECO:0000313" key="2">
    <source>
        <dbReference type="EMBL" id="GAA2343300.1"/>
    </source>
</evidence>
<gene>
    <name evidence="2" type="ORF">GCM10009854_20080</name>
</gene>
<dbReference type="RefSeq" id="WP_344129090.1">
    <property type="nucleotide sequence ID" value="NZ_BAAARA010000004.1"/>
</dbReference>
<dbReference type="Gene3D" id="2.30.30.990">
    <property type="entry name" value="Malonyl-[acyl-carrier protein] O-methyltransferase, zinc-finger motif"/>
    <property type="match status" value="1"/>
</dbReference>
<evidence type="ECO:0008006" key="4">
    <source>
        <dbReference type="Google" id="ProtNLM"/>
    </source>
</evidence>
<feature type="region of interest" description="Disordered" evidence="1">
    <location>
        <begin position="1"/>
        <end position="23"/>
    </location>
</feature>
<protein>
    <recommendedName>
        <fullName evidence="4">Zinc-finger domain-containing protein</fullName>
    </recommendedName>
</protein>
<dbReference type="Pfam" id="PF16827">
    <property type="entry name" value="zf-HC3"/>
    <property type="match status" value="1"/>
</dbReference>
<organism evidence="2 3">
    <name type="scientific">Saccharopolyspora halophila</name>
    <dbReference type="NCBI Taxonomy" id="405551"/>
    <lineage>
        <taxon>Bacteria</taxon>
        <taxon>Bacillati</taxon>
        <taxon>Actinomycetota</taxon>
        <taxon>Actinomycetes</taxon>
        <taxon>Pseudonocardiales</taxon>
        <taxon>Pseudonocardiaceae</taxon>
        <taxon>Saccharopolyspora</taxon>
    </lineage>
</organism>
<evidence type="ECO:0000256" key="1">
    <source>
        <dbReference type="SAM" id="MobiDB-lite"/>
    </source>
</evidence>
<dbReference type="EMBL" id="BAAARA010000004">
    <property type="protein sequence ID" value="GAA2343300.1"/>
    <property type="molecule type" value="Genomic_DNA"/>
</dbReference>
<sequence length="77" mass="8508">MHSFHWVPGDGKRHASRDKRPWGSAYPSGMRVNTLCRQEVVAEATAQAWLWGTCLECNGEARKLAESANRVSPGLLA</sequence>
<accession>A0ABP5T162</accession>
<evidence type="ECO:0000313" key="3">
    <source>
        <dbReference type="Proteomes" id="UP001501218"/>
    </source>
</evidence>
<feature type="compositionally biased region" description="Basic and acidic residues" evidence="1">
    <location>
        <begin position="10"/>
        <end position="21"/>
    </location>
</feature>
<keyword evidence="3" id="KW-1185">Reference proteome</keyword>
<reference evidence="3" key="1">
    <citation type="journal article" date="2019" name="Int. J. Syst. Evol. Microbiol.">
        <title>The Global Catalogue of Microorganisms (GCM) 10K type strain sequencing project: providing services to taxonomists for standard genome sequencing and annotation.</title>
        <authorList>
            <consortium name="The Broad Institute Genomics Platform"/>
            <consortium name="The Broad Institute Genome Sequencing Center for Infectious Disease"/>
            <person name="Wu L."/>
            <person name="Ma J."/>
        </authorList>
    </citation>
    <scope>NUCLEOTIDE SEQUENCE [LARGE SCALE GENOMIC DNA]</scope>
    <source>
        <strain evidence="3">JCM 16221</strain>
    </source>
</reference>